<evidence type="ECO:0000313" key="1">
    <source>
        <dbReference type="EMBL" id="KAI0093637.1"/>
    </source>
</evidence>
<organism evidence="1 2">
    <name type="scientific">Irpex rosettiformis</name>
    <dbReference type="NCBI Taxonomy" id="378272"/>
    <lineage>
        <taxon>Eukaryota</taxon>
        <taxon>Fungi</taxon>
        <taxon>Dikarya</taxon>
        <taxon>Basidiomycota</taxon>
        <taxon>Agaricomycotina</taxon>
        <taxon>Agaricomycetes</taxon>
        <taxon>Polyporales</taxon>
        <taxon>Irpicaceae</taxon>
        <taxon>Irpex</taxon>
    </lineage>
</organism>
<comment type="caution">
    <text evidence="1">The sequence shown here is derived from an EMBL/GenBank/DDBJ whole genome shotgun (WGS) entry which is preliminary data.</text>
</comment>
<gene>
    <name evidence="1" type="ORF">BDY19DRAFT_1012764</name>
</gene>
<dbReference type="EMBL" id="MU274901">
    <property type="protein sequence ID" value="KAI0093637.1"/>
    <property type="molecule type" value="Genomic_DNA"/>
</dbReference>
<name>A0ACB8UGT2_9APHY</name>
<protein>
    <submittedName>
        <fullName evidence="1">Uncharacterized protein</fullName>
    </submittedName>
</protein>
<accession>A0ACB8UGT2</accession>
<reference evidence="1" key="1">
    <citation type="journal article" date="2021" name="Environ. Microbiol.">
        <title>Gene family expansions and transcriptome signatures uncover fungal adaptations to wood decay.</title>
        <authorList>
            <person name="Hage H."/>
            <person name="Miyauchi S."/>
            <person name="Viragh M."/>
            <person name="Drula E."/>
            <person name="Min B."/>
            <person name="Chaduli D."/>
            <person name="Navarro D."/>
            <person name="Favel A."/>
            <person name="Norest M."/>
            <person name="Lesage-Meessen L."/>
            <person name="Balint B."/>
            <person name="Merenyi Z."/>
            <person name="de Eugenio L."/>
            <person name="Morin E."/>
            <person name="Martinez A.T."/>
            <person name="Baldrian P."/>
            <person name="Stursova M."/>
            <person name="Martinez M.J."/>
            <person name="Novotny C."/>
            <person name="Magnuson J.K."/>
            <person name="Spatafora J.W."/>
            <person name="Maurice S."/>
            <person name="Pangilinan J."/>
            <person name="Andreopoulos W."/>
            <person name="LaButti K."/>
            <person name="Hundley H."/>
            <person name="Na H."/>
            <person name="Kuo A."/>
            <person name="Barry K."/>
            <person name="Lipzen A."/>
            <person name="Henrissat B."/>
            <person name="Riley R."/>
            <person name="Ahrendt S."/>
            <person name="Nagy L.G."/>
            <person name="Grigoriev I.V."/>
            <person name="Martin F."/>
            <person name="Rosso M.N."/>
        </authorList>
    </citation>
    <scope>NUCLEOTIDE SEQUENCE</scope>
    <source>
        <strain evidence="1">CBS 384.51</strain>
    </source>
</reference>
<sequence>MSHETREIHGFPMDATVAIWISDSASAVGLLTADWPLSMLPEHWVNSLVKIQWDSGRYINIQCSMEIDSTALFRDENEFRKYNRRVAVIVQQCRAWLDCESHMLFMVYTAVCLLFFHTKNQRVLLNMQADDKGKRPQESAKQRWWLGQTVDADYASRHFVIANFHASKHYRRANMASLADGGNLYVDILEAHQMV</sequence>
<proteinExistence type="predicted"/>
<keyword evidence="2" id="KW-1185">Reference proteome</keyword>
<evidence type="ECO:0000313" key="2">
    <source>
        <dbReference type="Proteomes" id="UP001055072"/>
    </source>
</evidence>
<dbReference type="Proteomes" id="UP001055072">
    <property type="component" value="Unassembled WGS sequence"/>
</dbReference>